<dbReference type="AlphaFoldDB" id="A0A540R6W0"/>
<dbReference type="SUPFAM" id="SSF53850">
    <property type="entry name" value="Periplasmic binding protein-like II"/>
    <property type="match status" value="1"/>
</dbReference>
<dbReference type="InterPro" id="IPR000914">
    <property type="entry name" value="SBP_5_dom"/>
</dbReference>
<name>A0A540R6W0_9CORY</name>
<dbReference type="GeneID" id="79853607"/>
<feature type="signal peptide" evidence="1">
    <location>
        <begin position="1"/>
        <end position="24"/>
    </location>
</feature>
<dbReference type="InterPro" id="IPR039424">
    <property type="entry name" value="SBP_5"/>
</dbReference>
<dbReference type="STRING" id="1686286.GCA_900092335_02472"/>
<evidence type="ECO:0000313" key="3">
    <source>
        <dbReference type="EMBL" id="TQE43479.1"/>
    </source>
</evidence>
<evidence type="ECO:0000313" key="4">
    <source>
        <dbReference type="Proteomes" id="UP000318080"/>
    </source>
</evidence>
<dbReference type="Gene3D" id="3.10.105.10">
    <property type="entry name" value="Dipeptide-binding Protein, Domain 3"/>
    <property type="match status" value="1"/>
</dbReference>
<reference evidence="3 4" key="1">
    <citation type="submission" date="2019-06" db="EMBL/GenBank/DDBJ databases">
        <title>Draft genome of C. phoceense Strain 272.</title>
        <authorList>
            <person name="Pacheco L.G.C."/>
            <person name="Barberis C.M."/>
            <person name="Almuzara M.N."/>
            <person name="Traglia G.M."/>
            <person name="Santos C.S."/>
            <person name="Rocha D.J.P.G."/>
            <person name="Aguiar E.R.G.R."/>
            <person name="Vay C.A."/>
        </authorList>
    </citation>
    <scope>NUCLEOTIDE SEQUENCE [LARGE SCALE GENOMIC DNA]</scope>
    <source>
        <strain evidence="3 4">272</strain>
    </source>
</reference>
<evidence type="ECO:0000259" key="2">
    <source>
        <dbReference type="Pfam" id="PF00496"/>
    </source>
</evidence>
<sequence>MKLPSLGAVALAFTLAGCSAGHTAVVEATDTPSVVLATTAAATSLDFTTTGGAAIPAALMGNVYETLVTIADDGSIQPGLAESWDIDGTEYTFHLREATFSNGDAFSAETAAWAINHTHEWTNALGKQLAAAHARAVDEHTLKISLDAPSESFLWKLGTTVGAMLHPSGETIGTGPYTVRAFSPGEYVDLAVNRDYWGESAHEDVQIRYFPDIVSSVNALQSGSVDIVWAVQNPELLANLPEDYEVQVGATNGEVLVSMNNQTAPFDDVTVRRAVAYGVDRELANRILFDGMATDTGGAPVAPADPWFTGKNYYPYDPEKAKELMASAGAEGTPLTITVPTLPYAQTLGELLYSQLTDIGFDVTLESAEFPALWLGQVMGAKDYQMSIVAHVEPRDITTLFGSPDYYLGYDNAHTRELFAEADAKDPELMHDAVDQIMDDAGALTVANMPNIVLSHGVTGVDANQVTDGIRLKEITQ</sequence>
<dbReference type="EMBL" id="VHIR01000008">
    <property type="protein sequence ID" value="TQE43479.1"/>
    <property type="molecule type" value="Genomic_DNA"/>
</dbReference>
<dbReference type="GO" id="GO:0015833">
    <property type="term" value="P:peptide transport"/>
    <property type="evidence" value="ECO:0007669"/>
    <property type="project" value="TreeGrafter"/>
</dbReference>
<accession>A0A540R6W0</accession>
<dbReference type="PROSITE" id="PS51257">
    <property type="entry name" value="PROKAR_LIPOPROTEIN"/>
    <property type="match status" value="1"/>
</dbReference>
<gene>
    <name evidence="3" type="ORF">EJK80_06840</name>
</gene>
<feature type="domain" description="Solute-binding protein family 5" evidence="2">
    <location>
        <begin position="76"/>
        <end position="390"/>
    </location>
</feature>
<organism evidence="3 4">
    <name type="scientific">Corynebacterium phoceense</name>
    <dbReference type="NCBI Taxonomy" id="1686286"/>
    <lineage>
        <taxon>Bacteria</taxon>
        <taxon>Bacillati</taxon>
        <taxon>Actinomycetota</taxon>
        <taxon>Actinomycetes</taxon>
        <taxon>Mycobacteriales</taxon>
        <taxon>Corynebacteriaceae</taxon>
        <taxon>Corynebacterium</taxon>
    </lineage>
</organism>
<dbReference type="Pfam" id="PF00496">
    <property type="entry name" value="SBP_bac_5"/>
    <property type="match status" value="1"/>
</dbReference>
<feature type="chain" id="PRO_5038841302" evidence="1">
    <location>
        <begin position="25"/>
        <end position="477"/>
    </location>
</feature>
<proteinExistence type="predicted"/>
<dbReference type="PANTHER" id="PTHR30290">
    <property type="entry name" value="PERIPLASMIC BINDING COMPONENT OF ABC TRANSPORTER"/>
    <property type="match status" value="1"/>
</dbReference>
<keyword evidence="4" id="KW-1185">Reference proteome</keyword>
<protein>
    <submittedName>
        <fullName evidence="3">ABC transporter substrate-binding protein</fullName>
    </submittedName>
</protein>
<dbReference type="Gene3D" id="3.40.190.10">
    <property type="entry name" value="Periplasmic binding protein-like II"/>
    <property type="match status" value="1"/>
</dbReference>
<keyword evidence="1" id="KW-0732">Signal</keyword>
<evidence type="ECO:0000256" key="1">
    <source>
        <dbReference type="SAM" id="SignalP"/>
    </source>
</evidence>
<dbReference type="GO" id="GO:1904680">
    <property type="term" value="F:peptide transmembrane transporter activity"/>
    <property type="evidence" value="ECO:0007669"/>
    <property type="project" value="TreeGrafter"/>
</dbReference>
<comment type="caution">
    <text evidence="3">The sequence shown here is derived from an EMBL/GenBank/DDBJ whole genome shotgun (WGS) entry which is preliminary data.</text>
</comment>
<dbReference type="RefSeq" id="WP_066492443.1">
    <property type="nucleotide sequence ID" value="NZ_JADPQA010000006.1"/>
</dbReference>
<dbReference type="Proteomes" id="UP000318080">
    <property type="component" value="Unassembled WGS sequence"/>
</dbReference>